<dbReference type="PANTHER" id="PTHR23150">
    <property type="entry name" value="SULFATASE MODIFYING FACTOR 1, 2"/>
    <property type="match status" value="1"/>
</dbReference>
<evidence type="ECO:0000256" key="1">
    <source>
        <dbReference type="SAM" id="SignalP"/>
    </source>
</evidence>
<dbReference type="InterPro" id="IPR016187">
    <property type="entry name" value="CTDL_fold"/>
</dbReference>
<accession>A0A3R6HWX5</accession>
<dbReference type="Pfam" id="PF03781">
    <property type="entry name" value="FGE-sulfatase"/>
    <property type="match status" value="1"/>
</dbReference>
<dbReference type="InterPro" id="IPR042095">
    <property type="entry name" value="SUMF_sf"/>
</dbReference>
<dbReference type="InterPro" id="IPR005532">
    <property type="entry name" value="SUMF_dom"/>
</dbReference>
<dbReference type="InterPro" id="IPR051043">
    <property type="entry name" value="Sulfatase_Mod_Factor_Kinase"/>
</dbReference>
<evidence type="ECO:0000313" key="7">
    <source>
        <dbReference type="Proteomes" id="UP000286260"/>
    </source>
</evidence>
<dbReference type="EMBL" id="WNCN01000035">
    <property type="protein sequence ID" value="MTU41375.1"/>
    <property type="molecule type" value="Genomic_DNA"/>
</dbReference>
<dbReference type="InterPro" id="IPR036280">
    <property type="entry name" value="Multihaem_cyt_sf"/>
</dbReference>
<reference evidence="6 7" key="1">
    <citation type="submission" date="2018-08" db="EMBL/GenBank/DDBJ databases">
        <title>A genome reference for cultivated species of the human gut microbiota.</title>
        <authorList>
            <person name="Zou Y."/>
            <person name="Xue W."/>
            <person name="Luo G."/>
        </authorList>
    </citation>
    <scope>NUCLEOTIDE SEQUENCE [LARGE SCALE GENOMIC DNA]</scope>
    <source>
        <strain evidence="6 7">AM34-17</strain>
    </source>
</reference>
<reference evidence="8 9" key="2">
    <citation type="journal article" date="2019" name="Nat. Med.">
        <title>A library of human gut bacterial isolates paired with longitudinal multiomics data enables mechanistic microbiome research.</title>
        <authorList>
            <person name="Poyet M."/>
            <person name="Groussin M."/>
            <person name="Gibbons S.M."/>
            <person name="Avila-Pacheco J."/>
            <person name="Jiang X."/>
            <person name="Kearney S.M."/>
            <person name="Perrotta A.R."/>
            <person name="Berdy B."/>
            <person name="Zhao S."/>
            <person name="Lieberman T.D."/>
            <person name="Swanson P.K."/>
            <person name="Smith M."/>
            <person name="Roesemann S."/>
            <person name="Alexander J.E."/>
            <person name="Rich S.A."/>
            <person name="Livny J."/>
            <person name="Vlamakis H."/>
            <person name="Clish C."/>
            <person name="Bullock K."/>
            <person name="Deik A."/>
            <person name="Scott J."/>
            <person name="Pierce K.A."/>
            <person name="Xavier R.J."/>
            <person name="Alm E.J."/>
        </authorList>
    </citation>
    <scope>NUCLEOTIDE SEQUENCE [LARGE SCALE GENOMIC DNA]</scope>
    <source>
        <strain evidence="5 9">BIOML-A11</strain>
        <strain evidence="4 8">BIOML-A29</strain>
    </source>
</reference>
<gene>
    <name evidence="6" type="ORF">DW828_03000</name>
    <name evidence="4" type="ORF">GMD82_18400</name>
    <name evidence="5" type="ORF">GME02_19450</name>
</gene>
<dbReference type="InterPro" id="IPR040698">
    <property type="entry name" value="HZS_alpha_mid"/>
</dbReference>
<dbReference type="EMBL" id="QSII01000002">
    <property type="protein sequence ID" value="RHC89523.1"/>
    <property type="molecule type" value="Genomic_DNA"/>
</dbReference>
<dbReference type="InterPro" id="IPR011042">
    <property type="entry name" value="6-blade_b-propeller_TolB-like"/>
</dbReference>
<dbReference type="SUPFAM" id="SSF48695">
    <property type="entry name" value="Multiheme cytochromes"/>
    <property type="match status" value="1"/>
</dbReference>
<sequence length="1152" mass="130000">MWKKLLITGCVTFSLLSGGTLSAQPSCEIKEEVTSEQLDRTQKELVAMMKELKNDSYFQTELDKAAVQSSLSKRMAAYKDLTVRLLSVLEIQAELEWMKPEAIQEALGIMKKSSGFDAVLADKRFGELKSLLAGGFDGIYTGDAQAIDKANKTLTLKRKLMLMSPDVNVDKMLTVKFDLGERANFVGAGSLGIQPNNWSNLSSASRKNFKAQLVELSGLQSGELSEKVLYKPAVDGSSVTDLVLNWDGKRLMFTALDTTRRWQVHELDINNGEAKQVTNIPEPDLEFFDGTYLPDGRMLAISNIGYQGVPCVNGSDAVGNMVLYDPSNGYLRRLTFDQDANWHPVVMANGKVMYVRWEYTDLTHYFSRIVMHMNPDGTEQKSLYGSGSMFPNSIFDVQPLPKHTNRFVGVISGHHGVARSGRLMIFDPAKSRKEEKGMIQELPFRGRPIIPEVKDELVNGVWPQFIKPYPLTDETFLVTAKLSPYSRWGIYLVDIYDNLTLVANADDAGMIYSVPVKSTPIPPAIPDRIKPNEKEATVFIQDVYEGEGLRGVPRGEIKSFRVYAYEYAYRRTLSDHYNHGIQAGWDIKRLLGTVPVEKDGSAIFKIPANTPVSLQPLDKNGRAVQWMRSWLTGMPGEVVSCVGCHEDQNTIPVPKRVQASTRQPHELKIAEGGVRPYTFAYEIQPILDRACVACHDGSKPERPNFKDTTSVGITDWSGTRYFQKSYLAFHPYVNRQGPEADMYVMSPYEYHASTSEIVRMLERGHHNVKLTDNEWEHLVMWIDMNAPGRGTFDADLLNGYDQYTRRKELADKYGNAGVDWRKELADYASYLKGKGEICPAMPEKVTSAKHKAVKMKRWPLTAEDIQNLLSKETGLRKDVEVADGVKITFVRVPAGKFVMGTNDAYPDQAPAFKAEVKKGFWMSEKELTNEQYNALVPEHDSRIYAQFWKDHTTPGYPANKPNQPVIRVSYEEAMKYCDILSEKTGLKVTLPTEVQWEWACRGGSDQPFWYGAMDANFGSYENLADVQLEKMAVTGIDPQPMAKDNPWFPYYNYLPKVETVNDGMMIPSDGYNYRPNPFGLINMHGNLQEWTRSLYAPYPYSEKAQATADTRQVVARGGSWIDRPKDATATARRVYLPWQRVNNVGLRLIIED</sequence>
<dbReference type="Proteomes" id="UP000434916">
    <property type="component" value="Unassembled WGS sequence"/>
</dbReference>
<evidence type="ECO:0000313" key="9">
    <source>
        <dbReference type="Proteomes" id="UP000482671"/>
    </source>
</evidence>
<evidence type="ECO:0000313" key="6">
    <source>
        <dbReference type="EMBL" id="RHC89523.1"/>
    </source>
</evidence>
<dbReference type="SUPFAM" id="SSF56436">
    <property type="entry name" value="C-type lectin-like"/>
    <property type="match status" value="1"/>
</dbReference>
<dbReference type="EMBL" id="WNDD01000033">
    <property type="protein sequence ID" value="MTV03766.1"/>
    <property type="molecule type" value="Genomic_DNA"/>
</dbReference>
<keyword evidence="1" id="KW-0732">Signal</keyword>
<dbReference type="Proteomes" id="UP000482671">
    <property type="component" value="Unassembled WGS sequence"/>
</dbReference>
<evidence type="ECO:0000259" key="3">
    <source>
        <dbReference type="Pfam" id="PF18582"/>
    </source>
</evidence>
<organism evidence="6 7">
    <name type="scientific">Parabacteroides merdae</name>
    <dbReference type="NCBI Taxonomy" id="46503"/>
    <lineage>
        <taxon>Bacteria</taxon>
        <taxon>Pseudomonadati</taxon>
        <taxon>Bacteroidota</taxon>
        <taxon>Bacteroidia</taxon>
        <taxon>Bacteroidales</taxon>
        <taxon>Tannerellaceae</taxon>
        <taxon>Parabacteroides</taxon>
    </lineage>
</organism>
<dbReference type="PANTHER" id="PTHR23150:SF19">
    <property type="entry name" value="FORMYLGLYCINE-GENERATING ENZYME"/>
    <property type="match status" value="1"/>
</dbReference>
<feature type="domain" description="Sulfatase-modifying factor enzyme-like" evidence="2">
    <location>
        <begin position="889"/>
        <end position="1149"/>
    </location>
</feature>
<dbReference type="Gene3D" id="3.90.1580.10">
    <property type="entry name" value="paralog of FGE (formylglycine-generating enzyme)"/>
    <property type="match status" value="1"/>
</dbReference>
<feature type="chain" id="PRO_5044599923" evidence="1">
    <location>
        <begin position="24"/>
        <end position="1152"/>
    </location>
</feature>
<dbReference type="Proteomes" id="UP000286260">
    <property type="component" value="Unassembled WGS sequence"/>
</dbReference>
<evidence type="ECO:0000259" key="2">
    <source>
        <dbReference type="Pfam" id="PF03781"/>
    </source>
</evidence>
<evidence type="ECO:0000313" key="4">
    <source>
        <dbReference type="EMBL" id="MTU41375.1"/>
    </source>
</evidence>
<dbReference type="AlphaFoldDB" id="A0A3R6HWX5"/>
<feature type="signal peptide" evidence="1">
    <location>
        <begin position="1"/>
        <end position="23"/>
    </location>
</feature>
<dbReference type="Pfam" id="PF18582">
    <property type="entry name" value="HZS_alpha"/>
    <property type="match status" value="1"/>
</dbReference>
<dbReference type="SUPFAM" id="SSF69304">
    <property type="entry name" value="Tricorn protease N-terminal domain"/>
    <property type="match status" value="1"/>
</dbReference>
<comment type="caution">
    <text evidence="6">The sequence shown here is derived from an EMBL/GenBank/DDBJ whole genome shotgun (WGS) entry which is preliminary data.</text>
</comment>
<proteinExistence type="predicted"/>
<name>A0A3R6HWX5_9BACT</name>
<dbReference type="Gene3D" id="2.120.10.30">
    <property type="entry name" value="TolB, C-terminal domain"/>
    <property type="match status" value="1"/>
</dbReference>
<evidence type="ECO:0000313" key="5">
    <source>
        <dbReference type="EMBL" id="MTV03766.1"/>
    </source>
</evidence>
<dbReference type="GO" id="GO:0120147">
    <property type="term" value="F:formylglycine-generating oxidase activity"/>
    <property type="evidence" value="ECO:0007669"/>
    <property type="project" value="TreeGrafter"/>
</dbReference>
<feature type="domain" description="Hydrazine synthase alpha subunit middle" evidence="3">
    <location>
        <begin position="555"/>
        <end position="646"/>
    </location>
</feature>
<protein>
    <submittedName>
        <fullName evidence="6">Formylglycine-generating enzyme family protein</fullName>
    </submittedName>
    <submittedName>
        <fullName evidence="4">SUMF1/EgtB/PvdO family nonheme iron enzyme</fullName>
    </submittedName>
</protein>
<dbReference type="RefSeq" id="WP_005645482.1">
    <property type="nucleotide sequence ID" value="NZ_BAABYG010000001.1"/>
</dbReference>
<keyword evidence="8" id="KW-1185">Reference proteome</keyword>
<evidence type="ECO:0000313" key="8">
    <source>
        <dbReference type="Proteomes" id="UP000434916"/>
    </source>
</evidence>